<feature type="transmembrane region" description="Helical" evidence="10">
    <location>
        <begin position="27"/>
        <end position="44"/>
    </location>
</feature>
<feature type="transmembrane region" description="Helical" evidence="10">
    <location>
        <begin position="6"/>
        <end position="22"/>
    </location>
</feature>
<evidence type="ECO:0000313" key="12">
    <source>
        <dbReference type="EMBL" id="MCD7130022.1"/>
    </source>
</evidence>
<feature type="domain" description="Cation/H+ exchanger transmembrane" evidence="11">
    <location>
        <begin position="14"/>
        <end position="391"/>
    </location>
</feature>
<dbReference type="Proteomes" id="UP001199710">
    <property type="component" value="Unassembled WGS sequence"/>
</dbReference>
<feature type="transmembrane region" description="Helical" evidence="10">
    <location>
        <begin position="50"/>
        <end position="66"/>
    </location>
</feature>
<dbReference type="PANTHER" id="PTHR10110">
    <property type="entry name" value="SODIUM/HYDROGEN EXCHANGER"/>
    <property type="match status" value="1"/>
</dbReference>
<evidence type="ECO:0000313" key="13">
    <source>
        <dbReference type="Proteomes" id="UP001199710"/>
    </source>
</evidence>
<protein>
    <submittedName>
        <fullName evidence="12">Cation:proton antiporter</fullName>
    </submittedName>
</protein>
<dbReference type="InterPro" id="IPR018422">
    <property type="entry name" value="Cation/H_exchanger_CPA1"/>
</dbReference>
<keyword evidence="3" id="KW-1003">Cell membrane</keyword>
<proteinExistence type="predicted"/>
<name>A0ABS8R5L6_9LACO</name>
<feature type="transmembrane region" description="Helical" evidence="10">
    <location>
        <begin position="337"/>
        <end position="356"/>
    </location>
</feature>
<comment type="subcellular location">
    <subcellularLocation>
        <location evidence="1">Cell membrane</location>
        <topology evidence="1">Multi-pass membrane protein</topology>
    </subcellularLocation>
</comment>
<keyword evidence="2" id="KW-0813">Transport</keyword>
<evidence type="ECO:0000256" key="6">
    <source>
        <dbReference type="ARBA" id="ARBA00023053"/>
    </source>
</evidence>
<evidence type="ECO:0000256" key="5">
    <source>
        <dbReference type="ARBA" id="ARBA00022989"/>
    </source>
</evidence>
<dbReference type="InterPro" id="IPR006153">
    <property type="entry name" value="Cation/H_exchanger_TM"/>
</dbReference>
<evidence type="ECO:0000256" key="4">
    <source>
        <dbReference type="ARBA" id="ARBA00022692"/>
    </source>
</evidence>
<evidence type="ECO:0000256" key="8">
    <source>
        <dbReference type="ARBA" id="ARBA00023136"/>
    </source>
</evidence>
<feature type="transmembrane region" description="Helical" evidence="10">
    <location>
        <begin position="225"/>
        <end position="248"/>
    </location>
</feature>
<keyword evidence="9" id="KW-0739">Sodium transport</keyword>
<keyword evidence="8 10" id="KW-0472">Membrane</keyword>
<evidence type="ECO:0000259" key="11">
    <source>
        <dbReference type="Pfam" id="PF00999"/>
    </source>
</evidence>
<evidence type="ECO:0000256" key="2">
    <source>
        <dbReference type="ARBA" id="ARBA00022448"/>
    </source>
</evidence>
<evidence type="ECO:0000256" key="3">
    <source>
        <dbReference type="ARBA" id="ARBA00022475"/>
    </source>
</evidence>
<evidence type="ECO:0000256" key="1">
    <source>
        <dbReference type="ARBA" id="ARBA00004651"/>
    </source>
</evidence>
<evidence type="ECO:0000256" key="10">
    <source>
        <dbReference type="SAM" id="Phobius"/>
    </source>
</evidence>
<keyword evidence="4 10" id="KW-0812">Transmembrane</keyword>
<feature type="transmembrane region" description="Helical" evidence="10">
    <location>
        <begin position="149"/>
        <end position="166"/>
    </location>
</feature>
<accession>A0ABS8R5L6</accession>
<evidence type="ECO:0000256" key="9">
    <source>
        <dbReference type="ARBA" id="ARBA00023201"/>
    </source>
</evidence>
<feature type="transmembrane region" description="Helical" evidence="10">
    <location>
        <begin position="269"/>
        <end position="294"/>
    </location>
</feature>
<dbReference type="EMBL" id="JAJPDE010000035">
    <property type="protein sequence ID" value="MCD7130022.1"/>
    <property type="molecule type" value="Genomic_DNA"/>
</dbReference>
<feature type="transmembrane region" description="Helical" evidence="10">
    <location>
        <begin position="368"/>
        <end position="391"/>
    </location>
</feature>
<keyword evidence="7" id="KW-0406">Ion transport</keyword>
<sequence>MLVSTIILMVAAILSSIISSFFSHFSINYISIFVGLIIGLVPFFNDRVASFHTEVFMYIVAPLIYFEGQSTRINLIGKRLRQILETAVLLVIVGTVFAGFSVSLLGIPLALAFLMGALSTPTDATATESVSEGLIVPERQENLLKMESLFNDASGIILVTAMALWVKNGQFNYEQTFLDFLRSAGGGIIIGIVAALVMINFRQFLGRINHSAYNAQILLFVSTPFFIYFIAEELQVSGIIAVVCAGLMQNSESVRSRFITPRQFHNGIVLLNLLREILNNTVFVILGVLVVRIIRDDLIIGNANSQWIMIGILLYLANLLARYFYGLLSKMGNKGSIIFALGGVHGAVTLALVYLITNNVSPAQFDMIVLAEMLVIILSMVVPSIAFRFILDHDMSSKEAGKQVQRLRQEMVKEGLEAVEKIYLPEKIRESVVYDLRDQKSANSFADFWRQWAKASRYPEFNDQEKELEQRALLWAFRAERQYLDMVSQKENRRDYLFELYNEILLAESILIDTENEY</sequence>
<organism evidence="12 13">
    <name type="scientific">Limosilactobacillus agrestis</name>
    <dbReference type="NCBI Taxonomy" id="2759748"/>
    <lineage>
        <taxon>Bacteria</taxon>
        <taxon>Bacillati</taxon>
        <taxon>Bacillota</taxon>
        <taxon>Bacilli</taxon>
        <taxon>Lactobacillales</taxon>
        <taxon>Lactobacillaceae</taxon>
        <taxon>Limosilactobacillus</taxon>
    </lineage>
</organism>
<reference evidence="12 13" key="1">
    <citation type="submission" date="2021-12" db="EMBL/GenBank/DDBJ databases">
        <title>A phylogenomic analysis of Limosilactobacillus reuteri reveals ancient and stable evolutionary relationships with rodents and birds and zoonotic transmission to humans.</title>
        <authorList>
            <person name="Li F."/>
            <person name="Li X."/>
            <person name="Cheng C."/>
            <person name="Tollenaar S."/>
            <person name="Zhang J.S."/>
            <person name="Simpson D."/>
            <person name="Tasseva G."/>
            <person name="Perez-Munoz M.E."/>
            <person name="Frese S."/>
            <person name="Gaenzle M.G."/>
            <person name="Walter J."/>
            <person name="Zheng J."/>
        </authorList>
    </citation>
    <scope>NUCLEOTIDE SEQUENCE [LARGE SCALE GENOMIC DNA]</scope>
    <source>
        <strain evidence="12 13">BG-MG3-B</strain>
    </source>
</reference>
<gene>
    <name evidence="12" type="ORF">LTY36_02210</name>
</gene>
<dbReference type="Pfam" id="PF00999">
    <property type="entry name" value="Na_H_Exchanger"/>
    <property type="match status" value="1"/>
</dbReference>
<dbReference type="Gene3D" id="6.10.140.1330">
    <property type="match status" value="1"/>
</dbReference>
<feature type="transmembrane region" description="Helical" evidence="10">
    <location>
        <begin position="87"/>
        <end position="114"/>
    </location>
</feature>
<keyword evidence="5 10" id="KW-1133">Transmembrane helix</keyword>
<feature type="transmembrane region" description="Helical" evidence="10">
    <location>
        <begin position="187"/>
        <end position="205"/>
    </location>
</feature>
<evidence type="ECO:0000256" key="7">
    <source>
        <dbReference type="ARBA" id="ARBA00023065"/>
    </source>
</evidence>
<keyword evidence="13" id="KW-1185">Reference proteome</keyword>
<dbReference type="PANTHER" id="PTHR10110:SF86">
    <property type="entry name" value="SODIUM_HYDROGEN EXCHANGER 7"/>
    <property type="match status" value="1"/>
</dbReference>
<comment type="caution">
    <text evidence="12">The sequence shown here is derived from an EMBL/GenBank/DDBJ whole genome shotgun (WGS) entry which is preliminary data.</text>
</comment>
<feature type="transmembrane region" description="Helical" evidence="10">
    <location>
        <begin position="306"/>
        <end position="325"/>
    </location>
</feature>
<dbReference type="RefSeq" id="WP_231823084.1">
    <property type="nucleotide sequence ID" value="NZ_JAJPDE010000035.1"/>
</dbReference>
<keyword evidence="6" id="KW-0915">Sodium</keyword>